<organism evidence="3 4">
    <name type="scientific">Pectobacterium phage POP72</name>
    <dbReference type="NCBI Taxonomy" id="1965269"/>
    <lineage>
        <taxon>Viruses</taxon>
        <taxon>Duplodnaviria</taxon>
        <taxon>Heunggongvirae</taxon>
        <taxon>Uroviricota</taxon>
        <taxon>Caudoviricetes</taxon>
        <taxon>Autographivirales</taxon>
        <taxon>Autosignataviridae</taxon>
        <taxon>Molineuxvirinae</taxon>
        <taxon>Axomammavirus</taxon>
        <taxon>Axomammavirus PP1</taxon>
    </lineage>
</organism>
<reference evidence="3 4" key="1">
    <citation type="submission" date="2017-03" db="EMBL/GenBank/DDBJ databases">
        <authorList>
            <person name="Afonso C.L."/>
            <person name="Miller P.J."/>
            <person name="Scott M.A."/>
            <person name="Spackman E."/>
            <person name="Goraichik I."/>
            <person name="Dimitrov K.M."/>
            <person name="Suarez D.L."/>
            <person name="Swayne D.E."/>
        </authorList>
    </citation>
    <scope>NUCLEOTIDE SEQUENCE [LARGE SCALE GENOMIC DNA]</scope>
</reference>
<protein>
    <submittedName>
        <fullName evidence="3">Uncharacterized protein</fullName>
    </submittedName>
</protein>
<sequence>MTNQVNNTVAHEEIDAATATQPVRDLVAVEIRAHLDSIGTTYIKVGELLNEARADFENQKEFLAWADAEFSIKKAQCYNLMNVSRVFADNKAFEGVAMRVMLALVPYADDAELMTKAAELAQAGELDTAAVNTLTGKQKVTPPTTPQNTAAAGIAQAAAAAANAAAQENNDDTPPFSTDDGTQAPQTTPAANIVHAADASTSNQAVTLAPADERTAALLATIKQLNDTIADMQAKLNERTSERETRRSAAPMLPQFKSKCMYARLGLSAEDAEKKTAVNKAKRELVKLGYGEGHEAYALIVEAVEALTK</sequence>
<keyword evidence="1" id="KW-0175">Coiled coil</keyword>
<feature type="region of interest" description="Disordered" evidence="2">
    <location>
        <begin position="161"/>
        <end position="187"/>
    </location>
</feature>
<dbReference type="EMBL" id="KY744566">
    <property type="protein sequence ID" value="ARB10925.1"/>
    <property type="molecule type" value="Genomic_DNA"/>
</dbReference>
<feature type="coiled-coil region" evidence="1">
    <location>
        <begin position="215"/>
        <end position="242"/>
    </location>
</feature>
<evidence type="ECO:0000313" key="3">
    <source>
        <dbReference type="EMBL" id="ARB10925.1"/>
    </source>
</evidence>
<gene>
    <name evidence="3" type="ORF">POP72_009</name>
</gene>
<accession>A0A2R2V0Q6</accession>
<proteinExistence type="predicted"/>
<dbReference type="Proteomes" id="UP000244377">
    <property type="component" value="Genome"/>
</dbReference>
<name>A0A2R2V0Q6_9CAUD</name>
<evidence type="ECO:0000256" key="1">
    <source>
        <dbReference type="SAM" id="Coils"/>
    </source>
</evidence>
<feature type="compositionally biased region" description="Polar residues" evidence="2">
    <location>
        <begin position="175"/>
        <end position="187"/>
    </location>
</feature>
<evidence type="ECO:0000313" key="4">
    <source>
        <dbReference type="Proteomes" id="UP000244377"/>
    </source>
</evidence>
<evidence type="ECO:0000256" key="2">
    <source>
        <dbReference type="SAM" id="MobiDB-lite"/>
    </source>
</evidence>